<sequence length="268" mass="30172">MKARALISVTERKWMIPFMASSLVSFTLILAAVVSSNKSQKSNASLYDHLINGFRQSGIEDNSQLLTETQIVQPPTPSVPLAPKLAYLISGTKGDSHRMKRVLQAIYHPNNQYILHLDLEALPKERIDLARYVKLNPIFVDVGNVDVIGKANLVTYRGPTMTACTLHAAAILLKKGSDWDWFINLSASDYPLITQDDLLHVLSFLPRDLNFLEHTSDLGWKEVQRVKPIIIDPGLYLSRKSDIFWATQRRAVPNAFKLFLGNLFCTLL</sequence>
<evidence type="ECO:0000256" key="3">
    <source>
        <dbReference type="ARBA" id="ARBA00022679"/>
    </source>
</evidence>
<keyword evidence="3" id="KW-0808">Transferase</keyword>
<dbReference type="GO" id="GO:0016020">
    <property type="term" value="C:membrane"/>
    <property type="evidence" value="ECO:0007669"/>
    <property type="project" value="UniProtKB-SubCell"/>
</dbReference>
<gene>
    <name evidence="6" type="ORF">GOP47_0012732</name>
</gene>
<dbReference type="InterPro" id="IPR003406">
    <property type="entry name" value="Glyco_trans_14"/>
</dbReference>
<keyword evidence="2" id="KW-0328">Glycosyltransferase</keyword>
<evidence type="ECO:0000313" key="7">
    <source>
        <dbReference type="Proteomes" id="UP000886520"/>
    </source>
</evidence>
<dbReference type="PANTHER" id="PTHR45719:SF3">
    <property type="entry name" value="BETA-GLUCURONOSYLTRANSFERASE GLCAT14A"/>
    <property type="match status" value="1"/>
</dbReference>
<keyword evidence="7" id="KW-1185">Reference proteome</keyword>
<reference evidence="6" key="1">
    <citation type="submission" date="2021-01" db="EMBL/GenBank/DDBJ databases">
        <title>Adiantum capillus-veneris genome.</title>
        <authorList>
            <person name="Fang Y."/>
            <person name="Liao Q."/>
        </authorList>
    </citation>
    <scope>NUCLEOTIDE SEQUENCE</scope>
    <source>
        <strain evidence="6">H3</strain>
        <tissue evidence="6">Leaf</tissue>
    </source>
</reference>
<accession>A0A9D4ZH35</accession>
<name>A0A9D4ZH35_ADICA</name>
<dbReference type="Pfam" id="PF02485">
    <property type="entry name" value="Branch"/>
    <property type="match status" value="1"/>
</dbReference>
<dbReference type="InterPro" id="IPR044610">
    <property type="entry name" value="GLCAT14A/B/C"/>
</dbReference>
<proteinExistence type="predicted"/>
<protein>
    <submittedName>
        <fullName evidence="6">Uncharacterized protein</fullName>
    </submittedName>
</protein>
<dbReference type="Proteomes" id="UP000886520">
    <property type="component" value="Chromosome 12"/>
</dbReference>
<evidence type="ECO:0000256" key="1">
    <source>
        <dbReference type="ARBA" id="ARBA00004606"/>
    </source>
</evidence>
<dbReference type="OrthoDB" id="2019572at2759"/>
<keyword evidence="4" id="KW-0472">Membrane</keyword>
<organism evidence="6 7">
    <name type="scientific">Adiantum capillus-veneris</name>
    <name type="common">Maidenhair fern</name>
    <dbReference type="NCBI Taxonomy" id="13818"/>
    <lineage>
        <taxon>Eukaryota</taxon>
        <taxon>Viridiplantae</taxon>
        <taxon>Streptophyta</taxon>
        <taxon>Embryophyta</taxon>
        <taxon>Tracheophyta</taxon>
        <taxon>Polypodiopsida</taxon>
        <taxon>Polypodiidae</taxon>
        <taxon>Polypodiales</taxon>
        <taxon>Pteridineae</taxon>
        <taxon>Pteridaceae</taxon>
        <taxon>Vittarioideae</taxon>
        <taxon>Adiantum</taxon>
    </lineage>
</organism>
<dbReference type="AlphaFoldDB" id="A0A9D4ZH35"/>
<dbReference type="EMBL" id="JABFUD020000012">
    <property type="protein sequence ID" value="KAI5072626.1"/>
    <property type="molecule type" value="Genomic_DNA"/>
</dbReference>
<comment type="subcellular location">
    <subcellularLocation>
        <location evidence="1">Membrane</location>
        <topology evidence="1">Single-pass type II membrane protein</topology>
    </subcellularLocation>
</comment>
<dbReference type="GO" id="GO:0015020">
    <property type="term" value="F:glucuronosyltransferase activity"/>
    <property type="evidence" value="ECO:0007669"/>
    <property type="project" value="InterPro"/>
</dbReference>
<evidence type="ECO:0000256" key="4">
    <source>
        <dbReference type="ARBA" id="ARBA00023136"/>
    </source>
</evidence>
<evidence type="ECO:0000256" key="2">
    <source>
        <dbReference type="ARBA" id="ARBA00022676"/>
    </source>
</evidence>
<comment type="caution">
    <text evidence="6">The sequence shown here is derived from an EMBL/GenBank/DDBJ whole genome shotgun (WGS) entry which is preliminary data.</text>
</comment>
<keyword evidence="5" id="KW-0325">Glycoprotein</keyword>
<evidence type="ECO:0000256" key="5">
    <source>
        <dbReference type="ARBA" id="ARBA00023180"/>
    </source>
</evidence>
<dbReference type="PANTHER" id="PTHR45719">
    <property type="entry name" value="GLYCOSYLTRANSFERASE"/>
    <property type="match status" value="1"/>
</dbReference>
<evidence type="ECO:0000313" key="6">
    <source>
        <dbReference type="EMBL" id="KAI5072626.1"/>
    </source>
</evidence>